<proteinExistence type="predicted"/>
<dbReference type="EMBL" id="CAJNOW010018516">
    <property type="protein sequence ID" value="CAF1666063.1"/>
    <property type="molecule type" value="Genomic_DNA"/>
</dbReference>
<sequence>MKEQDEIQQAHWNLKSLSIFTAFLWSKTENFPFALPSSDVTHDKFVVNSALDIILNHVESVLPNVTEINCFSDSVASQFKQRYHFRNLTRIANERNIDLSWHFFATSYGKGVVDGIGGVVKRLVWSAILAGDGCRSVEDFIKLARKKTDKIIVIEIKIDEIQKSKIKLENLFKTAKSVPETQKMHCVKVVNENELEVSYYSMCAQRKTVKY</sequence>
<gene>
    <name evidence="1" type="ORF">KQP761_LOCUS33138</name>
</gene>
<evidence type="ECO:0000313" key="1">
    <source>
        <dbReference type="EMBL" id="CAF1666063.1"/>
    </source>
</evidence>
<dbReference type="Proteomes" id="UP000663834">
    <property type="component" value="Unassembled WGS sequence"/>
</dbReference>
<name>A0A816FVL5_9BILA</name>
<comment type="caution">
    <text evidence="1">The sequence shown here is derived from an EMBL/GenBank/DDBJ whole genome shotgun (WGS) entry which is preliminary data.</text>
</comment>
<evidence type="ECO:0000313" key="2">
    <source>
        <dbReference type="Proteomes" id="UP000663834"/>
    </source>
</evidence>
<dbReference type="PANTHER" id="PTHR46601:SF2">
    <property type="entry name" value="UBIQUITIN-LIKE PROTEASE FAMILY PROFILE DOMAIN-CONTAINING PROTEIN"/>
    <property type="match status" value="1"/>
</dbReference>
<organism evidence="1 2">
    <name type="scientific">Rotaria magnacalcarata</name>
    <dbReference type="NCBI Taxonomy" id="392030"/>
    <lineage>
        <taxon>Eukaryota</taxon>
        <taxon>Metazoa</taxon>
        <taxon>Spiralia</taxon>
        <taxon>Gnathifera</taxon>
        <taxon>Rotifera</taxon>
        <taxon>Eurotatoria</taxon>
        <taxon>Bdelloidea</taxon>
        <taxon>Philodinida</taxon>
        <taxon>Philodinidae</taxon>
        <taxon>Rotaria</taxon>
    </lineage>
</organism>
<dbReference type="AlphaFoldDB" id="A0A816FVL5"/>
<dbReference type="OrthoDB" id="10062343at2759"/>
<accession>A0A816FVL5</accession>
<dbReference type="PANTHER" id="PTHR46601">
    <property type="entry name" value="ULP_PROTEASE DOMAIN-CONTAINING PROTEIN"/>
    <property type="match status" value="1"/>
</dbReference>
<protein>
    <submittedName>
        <fullName evidence="1">Uncharacterized protein</fullName>
    </submittedName>
</protein>
<reference evidence="1" key="1">
    <citation type="submission" date="2021-02" db="EMBL/GenBank/DDBJ databases">
        <authorList>
            <person name="Nowell W R."/>
        </authorList>
    </citation>
    <scope>NUCLEOTIDE SEQUENCE</scope>
</reference>